<name>L9ZS85_9EURY</name>
<gene>
    <name evidence="1" type="ORF">C484_13735</name>
</gene>
<dbReference type="Proteomes" id="UP000011648">
    <property type="component" value="Unassembled WGS sequence"/>
</dbReference>
<proteinExistence type="predicted"/>
<keyword evidence="2" id="KW-1185">Reference proteome</keyword>
<organism evidence="1 2">
    <name type="scientific">Natrialba taiwanensis DSM 12281</name>
    <dbReference type="NCBI Taxonomy" id="1230458"/>
    <lineage>
        <taxon>Archaea</taxon>
        <taxon>Methanobacteriati</taxon>
        <taxon>Methanobacteriota</taxon>
        <taxon>Stenosarchaea group</taxon>
        <taxon>Halobacteria</taxon>
        <taxon>Halobacteriales</taxon>
        <taxon>Natrialbaceae</taxon>
        <taxon>Natrialba</taxon>
    </lineage>
</organism>
<reference evidence="1 2" key="1">
    <citation type="journal article" date="2014" name="PLoS Genet.">
        <title>Phylogenetically driven sequencing of extremely halophilic archaea reveals strategies for static and dynamic osmo-response.</title>
        <authorList>
            <person name="Becker E.A."/>
            <person name="Seitzer P.M."/>
            <person name="Tritt A."/>
            <person name="Larsen D."/>
            <person name="Krusor M."/>
            <person name="Yao A.I."/>
            <person name="Wu D."/>
            <person name="Madern D."/>
            <person name="Eisen J.A."/>
            <person name="Darling A.E."/>
            <person name="Facciotti M.T."/>
        </authorList>
    </citation>
    <scope>NUCLEOTIDE SEQUENCE [LARGE SCALE GENOMIC DNA]</scope>
    <source>
        <strain evidence="1 2">DSM 12281</strain>
    </source>
</reference>
<evidence type="ECO:0000313" key="2">
    <source>
        <dbReference type="Proteomes" id="UP000011648"/>
    </source>
</evidence>
<dbReference type="AlphaFoldDB" id="L9ZS85"/>
<accession>L9ZS85</accession>
<sequence length="61" mass="7129">METADTKGTVTDSIGLLDRDDVNPLFRTFFDGSKHVGQNSERMKPILAWMVRWRRQRLHVV</sequence>
<evidence type="ECO:0000313" key="1">
    <source>
        <dbReference type="EMBL" id="ELY89360.1"/>
    </source>
</evidence>
<dbReference type="STRING" id="1230458.C484_13735"/>
<comment type="caution">
    <text evidence="1">The sequence shown here is derived from an EMBL/GenBank/DDBJ whole genome shotgun (WGS) entry which is preliminary data.</text>
</comment>
<protein>
    <submittedName>
        <fullName evidence="1">Uncharacterized protein</fullName>
    </submittedName>
</protein>
<dbReference type="EMBL" id="AOIL01000049">
    <property type="protein sequence ID" value="ELY89360.1"/>
    <property type="molecule type" value="Genomic_DNA"/>
</dbReference>